<dbReference type="RefSeq" id="WP_260748993.1">
    <property type="nucleotide sequence ID" value="NZ_CP092109.1"/>
</dbReference>
<organism evidence="4 5">
    <name type="scientific">Geoalkalibacter halelectricus</name>
    <dbReference type="NCBI Taxonomy" id="2847045"/>
    <lineage>
        <taxon>Bacteria</taxon>
        <taxon>Pseudomonadati</taxon>
        <taxon>Thermodesulfobacteriota</taxon>
        <taxon>Desulfuromonadia</taxon>
        <taxon>Desulfuromonadales</taxon>
        <taxon>Geoalkalibacteraceae</taxon>
        <taxon>Geoalkalibacter</taxon>
    </lineage>
</organism>
<proteinExistence type="predicted"/>
<accession>A0ABY5ZRW7</accession>
<evidence type="ECO:0000259" key="3">
    <source>
        <dbReference type="PROSITE" id="PS50893"/>
    </source>
</evidence>
<dbReference type="InterPro" id="IPR003593">
    <property type="entry name" value="AAA+_ATPase"/>
</dbReference>
<dbReference type="PROSITE" id="PS50893">
    <property type="entry name" value="ABC_TRANSPORTER_2"/>
    <property type="match status" value="1"/>
</dbReference>
<keyword evidence="2 4" id="KW-0067">ATP-binding</keyword>
<dbReference type="SUPFAM" id="SSF52540">
    <property type="entry name" value="P-loop containing nucleoside triphosphate hydrolases"/>
    <property type="match status" value="1"/>
</dbReference>
<dbReference type="Proteomes" id="UP001060414">
    <property type="component" value="Chromosome"/>
</dbReference>
<gene>
    <name evidence="4" type="ORF">L9S41_04355</name>
</gene>
<keyword evidence="5" id="KW-1185">Reference proteome</keyword>
<dbReference type="PANTHER" id="PTHR43582:SF2">
    <property type="entry name" value="LINEARMYCIN RESISTANCE ATP-BINDING PROTEIN LNRL"/>
    <property type="match status" value="1"/>
</dbReference>
<evidence type="ECO:0000313" key="5">
    <source>
        <dbReference type="Proteomes" id="UP001060414"/>
    </source>
</evidence>
<dbReference type="SMART" id="SM00382">
    <property type="entry name" value="AAA"/>
    <property type="match status" value="1"/>
</dbReference>
<dbReference type="GO" id="GO:0005524">
    <property type="term" value="F:ATP binding"/>
    <property type="evidence" value="ECO:0007669"/>
    <property type="project" value="UniProtKB-KW"/>
</dbReference>
<dbReference type="InterPro" id="IPR027417">
    <property type="entry name" value="P-loop_NTPase"/>
</dbReference>
<protein>
    <submittedName>
        <fullName evidence="4">ABC transporter ATP-binding protein</fullName>
    </submittedName>
</protein>
<keyword evidence="1" id="KW-0547">Nucleotide-binding</keyword>
<dbReference type="Pfam" id="PF00005">
    <property type="entry name" value="ABC_tran"/>
    <property type="match status" value="1"/>
</dbReference>
<feature type="domain" description="ABC transporter" evidence="3">
    <location>
        <begin position="23"/>
        <end position="255"/>
    </location>
</feature>
<dbReference type="PANTHER" id="PTHR43582">
    <property type="entry name" value="LINEARMYCIN RESISTANCE ATP-BINDING PROTEIN LNRL"/>
    <property type="match status" value="1"/>
</dbReference>
<dbReference type="EMBL" id="CP092109">
    <property type="protein sequence ID" value="UWZ80635.1"/>
    <property type="molecule type" value="Genomic_DNA"/>
</dbReference>
<dbReference type="Gene3D" id="3.40.50.300">
    <property type="entry name" value="P-loop containing nucleotide triphosphate hydrolases"/>
    <property type="match status" value="1"/>
</dbReference>
<name>A0ABY5ZRW7_9BACT</name>
<dbReference type="InterPro" id="IPR003439">
    <property type="entry name" value="ABC_transporter-like_ATP-bd"/>
</dbReference>
<dbReference type="InterPro" id="IPR017871">
    <property type="entry name" value="ABC_transporter-like_CS"/>
</dbReference>
<dbReference type="PROSITE" id="PS00211">
    <property type="entry name" value="ABC_TRANSPORTER_1"/>
    <property type="match status" value="1"/>
</dbReference>
<evidence type="ECO:0000313" key="4">
    <source>
        <dbReference type="EMBL" id="UWZ80635.1"/>
    </source>
</evidence>
<evidence type="ECO:0000256" key="2">
    <source>
        <dbReference type="ARBA" id="ARBA00022840"/>
    </source>
</evidence>
<evidence type="ECO:0000256" key="1">
    <source>
        <dbReference type="ARBA" id="ARBA00022741"/>
    </source>
</evidence>
<sequence>MLLSLTDTVNQKSDVPRPQSLIVAASGLGYRYPGSSRDAVADLSLEVVEGEIFGLLGPNGAGKTTSLSMLSSLLRPSKGQLQVCGIDLLSQPRKVRNHIGVVPQDIALYPSLSTRENLRYFGRLHGLHGSLLEARIDQCLAMVGLSSQADRRLDTYSGGMKRRANLAAGILHQPRLLFLDEPMVGIDPQSRNTILENLARLKDEGMTLIYTTHYMEEAQHLCTRIAIIDNGRVIAQGRPDQLIAGREGCRNLEDLFFQLTGRQLRD</sequence>
<reference evidence="4" key="1">
    <citation type="journal article" date="2022" name="Environ. Microbiol.">
        <title>Geoalkalibacter halelectricus SAP #1 sp. nov. possessing extracellular electron transfer and mineral#reducing capabilities from a haloalkaline environment.</title>
        <authorList>
            <person name="Yadav S."/>
            <person name="Singh R."/>
            <person name="Sundharam S.S."/>
            <person name="Chaudhary S."/>
            <person name="Krishnamurthi S."/>
            <person name="Patil S.A."/>
        </authorList>
    </citation>
    <scope>NUCLEOTIDE SEQUENCE</scope>
    <source>
        <strain evidence="4">SAP-1</strain>
    </source>
</reference>